<evidence type="ECO:0000256" key="1">
    <source>
        <dbReference type="SAM" id="MobiDB-lite"/>
    </source>
</evidence>
<evidence type="ECO:0008006" key="5">
    <source>
        <dbReference type="Google" id="ProtNLM"/>
    </source>
</evidence>
<feature type="transmembrane region" description="Helical" evidence="2">
    <location>
        <begin position="188"/>
        <end position="212"/>
    </location>
</feature>
<keyword evidence="4" id="KW-1185">Reference proteome</keyword>
<evidence type="ECO:0000313" key="4">
    <source>
        <dbReference type="Proteomes" id="UP000217790"/>
    </source>
</evidence>
<accession>A0A2H3CZK5</accession>
<gene>
    <name evidence="3" type="ORF">ARMGADRAFT_776162</name>
</gene>
<reference evidence="4" key="1">
    <citation type="journal article" date="2017" name="Nat. Ecol. Evol.">
        <title>Genome expansion and lineage-specific genetic innovations in the forest pathogenic fungi Armillaria.</title>
        <authorList>
            <person name="Sipos G."/>
            <person name="Prasanna A.N."/>
            <person name="Walter M.C."/>
            <person name="O'Connor E."/>
            <person name="Balint B."/>
            <person name="Krizsan K."/>
            <person name="Kiss B."/>
            <person name="Hess J."/>
            <person name="Varga T."/>
            <person name="Slot J."/>
            <person name="Riley R."/>
            <person name="Boka B."/>
            <person name="Rigling D."/>
            <person name="Barry K."/>
            <person name="Lee J."/>
            <person name="Mihaltcheva S."/>
            <person name="LaButti K."/>
            <person name="Lipzen A."/>
            <person name="Waldron R."/>
            <person name="Moloney N.M."/>
            <person name="Sperisen C."/>
            <person name="Kredics L."/>
            <person name="Vagvoelgyi C."/>
            <person name="Patrignani A."/>
            <person name="Fitzpatrick D."/>
            <person name="Nagy I."/>
            <person name="Doyle S."/>
            <person name="Anderson J.B."/>
            <person name="Grigoriev I.V."/>
            <person name="Gueldener U."/>
            <person name="Muensterkoetter M."/>
            <person name="Nagy L.G."/>
        </authorList>
    </citation>
    <scope>NUCLEOTIDE SEQUENCE [LARGE SCALE GENOMIC DNA]</scope>
    <source>
        <strain evidence="4">Ar21-2</strain>
    </source>
</reference>
<keyword evidence="2" id="KW-0812">Transmembrane</keyword>
<keyword evidence="2" id="KW-1133">Transmembrane helix</keyword>
<dbReference type="InParanoid" id="A0A2H3CZK5"/>
<dbReference type="AlphaFoldDB" id="A0A2H3CZK5"/>
<feature type="compositionally biased region" description="Low complexity" evidence="1">
    <location>
        <begin position="142"/>
        <end position="159"/>
    </location>
</feature>
<feature type="region of interest" description="Disordered" evidence="1">
    <location>
        <begin position="263"/>
        <end position="283"/>
    </location>
</feature>
<feature type="region of interest" description="Disordered" evidence="1">
    <location>
        <begin position="142"/>
        <end position="180"/>
    </location>
</feature>
<dbReference type="EMBL" id="KZ293728">
    <property type="protein sequence ID" value="PBK81533.1"/>
    <property type="molecule type" value="Genomic_DNA"/>
</dbReference>
<dbReference type="OrthoDB" id="3048157at2759"/>
<evidence type="ECO:0000313" key="3">
    <source>
        <dbReference type="EMBL" id="PBK81533.1"/>
    </source>
</evidence>
<dbReference type="Proteomes" id="UP000217790">
    <property type="component" value="Unassembled WGS sequence"/>
</dbReference>
<feature type="transmembrane region" description="Helical" evidence="2">
    <location>
        <begin position="20"/>
        <end position="40"/>
    </location>
</feature>
<evidence type="ECO:0000256" key="2">
    <source>
        <dbReference type="SAM" id="Phobius"/>
    </source>
</evidence>
<protein>
    <recommendedName>
        <fullName evidence="5">Mid2 domain-containing protein</fullName>
    </recommendedName>
</protein>
<organism evidence="3 4">
    <name type="scientific">Armillaria gallica</name>
    <name type="common">Bulbous honey fungus</name>
    <name type="synonym">Armillaria bulbosa</name>
    <dbReference type="NCBI Taxonomy" id="47427"/>
    <lineage>
        <taxon>Eukaryota</taxon>
        <taxon>Fungi</taxon>
        <taxon>Dikarya</taxon>
        <taxon>Basidiomycota</taxon>
        <taxon>Agaricomycotina</taxon>
        <taxon>Agaricomycetes</taxon>
        <taxon>Agaricomycetidae</taxon>
        <taxon>Agaricales</taxon>
        <taxon>Marasmiineae</taxon>
        <taxon>Physalacriaceae</taxon>
        <taxon>Armillaria</taxon>
    </lineage>
</organism>
<proteinExistence type="predicted"/>
<keyword evidence="2" id="KW-0472">Membrane</keyword>
<sequence length="328" mass="35422">MAPFPPSLDYSCYTASSFCLLEQLLKMLILILLCCIKFVVSNGFHFDEFTGTVPSVGIPITLSWHFDIGDPDDVFFQRRDIGEQYFFQGDDIRAEITHPNGTLQVAFPSIGRFIVDAIASGTDPLNLLNSSEIFLLSLASENSGSSTTTSVSSSSASPSGEIGQTPSLPAPPPSMGSAHRNRDRKASIIIGSVLGSVFSLLFLLGGVTFLFIRQQKYLRVKHSPTPNVKITSERQSSLSSISSHGGGRLRTYISPIGTVVDKRSRHTGADQRTRPRGIGGRYDGEEKRPLCGIHSITCGYPGAAGGRKCRTTGESSGYSWGRHSCSYG</sequence>
<name>A0A2H3CZK5_ARMGA</name>